<dbReference type="Proteomes" id="UP000689967">
    <property type="component" value="Unassembled WGS sequence"/>
</dbReference>
<organism evidence="1 2">
    <name type="scientific">Falsiroseomonas oleicola</name>
    <dbReference type="NCBI Taxonomy" id="2801474"/>
    <lineage>
        <taxon>Bacteria</taxon>
        <taxon>Pseudomonadati</taxon>
        <taxon>Pseudomonadota</taxon>
        <taxon>Alphaproteobacteria</taxon>
        <taxon>Acetobacterales</taxon>
        <taxon>Roseomonadaceae</taxon>
        <taxon>Falsiroseomonas</taxon>
    </lineage>
</organism>
<accession>A0ABS6HI10</accession>
<proteinExistence type="predicted"/>
<keyword evidence="2" id="KW-1185">Reference proteome</keyword>
<protein>
    <submittedName>
        <fullName evidence="1">Uncharacterized protein</fullName>
    </submittedName>
</protein>
<dbReference type="EMBL" id="JAERQM010000012">
    <property type="protein sequence ID" value="MBU8547106.1"/>
    <property type="molecule type" value="Genomic_DNA"/>
</dbReference>
<reference evidence="1 2" key="1">
    <citation type="submission" date="2021-01" db="EMBL/GenBank/DDBJ databases">
        <title>Roseomonas sp. nov, a bacterium isolated from an oil production mixture in Yumen Oilfield.</title>
        <authorList>
            <person name="Wu D."/>
        </authorList>
    </citation>
    <scope>NUCLEOTIDE SEQUENCE [LARGE SCALE GENOMIC DNA]</scope>
    <source>
        <strain evidence="1 2">ROY-5-3</strain>
    </source>
</reference>
<gene>
    <name evidence="1" type="ORF">JJQ90_25540</name>
</gene>
<comment type="caution">
    <text evidence="1">The sequence shown here is derived from an EMBL/GenBank/DDBJ whole genome shotgun (WGS) entry which is preliminary data.</text>
</comment>
<sequence length="141" mass="15513">MPKEVRYILFTPQEVLEALSEGMALADPGWASGTGRMRLDMATATSGEVICRLVPHPPRPGGRPGWTFQAPDMLAMLLQACRRRRIPLPRRGHKRLELMGTSLCLTVTLGDASAEPEVRSHEIRYTDPALAPLLARRVSSG</sequence>
<evidence type="ECO:0000313" key="1">
    <source>
        <dbReference type="EMBL" id="MBU8547106.1"/>
    </source>
</evidence>
<dbReference type="RefSeq" id="WP_216879134.1">
    <property type="nucleotide sequence ID" value="NZ_JAERQM010000012.1"/>
</dbReference>
<evidence type="ECO:0000313" key="2">
    <source>
        <dbReference type="Proteomes" id="UP000689967"/>
    </source>
</evidence>
<name>A0ABS6HI10_9PROT</name>